<proteinExistence type="predicted"/>
<evidence type="ECO:0000313" key="3">
    <source>
        <dbReference type="Proteomes" id="UP001550739"/>
    </source>
</evidence>
<sequence>MRGLTAALRGGQLREPPDTGSVPSAPDTLAPDPPAPDTLSFSGTRSPDTFGDVGVVPAAPAGPTLAAVISAAMVSRAAATALT</sequence>
<protein>
    <submittedName>
        <fullName evidence="2">Uncharacterized protein</fullName>
    </submittedName>
</protein>
<feature type="region of interest" description="Disordered" evidence="1">
    <location>
        <begin position="1"/>
        <end position="52"/>
    </location>
</feature>
<gene>
    <name evidence="2" type="ORF">AB0E89_29960</name>
</gene>
<reference evidence="2 3" key="1">
    <citation type="submission" date="2024-06" db="EMBL/GenBank/DDBJ databases">
        <title>The Natural Products Discovery Center: Release of the First 8490 Sequenced Strains for Exploring Actinobacteria Biosynthetic Diversity.</title>
        <authorList>
            <person name="Kalkreuter E."/>
            <person name="Kautsar S.A."/>
            <person name="Yang D."/>
            <person name="Bader C.D."/>
            <person name="Teijaro C.N."/>
            <person name="Fluegel L."/>
            <person name="Davis C.M."/>
            <person name="Simpson J.R."/>
            <person name="Lauterbach L."/>
            <person name="Steele A.D."/>
            <person name="Gui C."/>
            <person name="Meng S."/>
            <person name="Li G."/>
            <person name="Viehrig K."/>
            <person name="Ye F."/>
            <person name="Su P."/>
            <person name="Kiefer A.F."/>
            <person name="Nichols A."/>
            <person name="Cepeda A.J."/>
            <person name="Yan W."/>
            <person name="Fan B."/>
            <person name="Jiang Y."/>
            <person name="Adhikari A."/>
            <person name="Zheng C.-J."/>
            <person name="Schuster L."/>
            <person name="Cowan T.M."/>
            <person name="Smanski M.J."/>
            <person name="Chevrette M.G."/>
            <person name="De Carvalho L.P.S."/>
            <person name="Shen B."/>
        </authorList>
    </citation>
    <scope>NUCLEOTIDE SEQUENCE [LARGE SCALE GENOMIC DNA]</scope>
    <source>
        <strain evidence="2 3">NPDC033843</strain>
    </source>
</reference>
<keyword evidence="3" id="KW-1185">Reference proteome</keyword>
<dbReference type="EMBL" id="JBEZVE010000017">
    <property type="protein sequence ID" value="MEU3784717.1"/>
    <property type="molecule type" value="Genomic_DNA"/>
</dbReference>
<accession>A0ABV2ZQ96</accession>
<comment type="caution">
    <text evidence="2">The sequence shown here is derived from an EMBL/GenBank/DDBJ whole genome shotgun (WGS) entry which is preliminary data.</text>
</comment>
<evidence type="ECO:0000256" key="1">
    <source>
        <dbReference type="SAM" id="MobiDB-lite"/>
    </source>
</evidence>
<name>A0ABV2ZQ96_9ACTN</name>
<dbReference type="Proteomes" id="UP001550739">
    <property type="component" value="Unassembled WGS sequence"/>
</dbReference>
<dbReference type="RefSeq" id="WP_334578754.1">
    <property type="nucleotide sequence ID" value="NZ_JBEZVE010000017.1"/>
</dbReference>
<organism evidence="2 3">
    <name type="scientific">Streptomyces sp. 900129855</name>
    <dbReference type="NCBI Taxonomy" id="3155129"/>
    <lineage>
        <taxon>Bacteria</taxon>
        <taxon>Bacillati</taxon>
        <taxon>Actinomycetota</taxon>
        <taxon>Actinomycetes</taxon>
        <taxon>Kitasatosporales</taxon>
        <taxon>Streptomycetaceae</taxon>
        <taxon>Streptomyces</taxon>
    </lineage>
</organism>
<evidence type="ECO:0000313" key="2">
    <source>
        <dbReference type="EMBL" id="MEU3784717.1"/>
    </source>
</evidence>